<dbReference type="InterPro" id="IPR050275">
    <property type="entry name" value="PGM_Phosphatase"/>
</dbReference>
<dbReference type="PANTHER" id="PTHR48100">
    <property type="entry name" value="BROAD-SPECIFICITY PHOSPHATASE YOR283W-RELATED"/>
    <property type="match status" value="1"/>
</dbReference>
<gene>
    <name evidence="3" type="ORF">nbrc107696_40050</name>
</gene>
<feature type="active site" description="Tele-phosphohistidine intermediate" evidence="1">
    <location>
        <position position="27"/>
    </location>
</feature>
<organism evidence="3 4">
    <name type="scientific">Gordonia spumicola</name>
    <dbReference type="NCBI Taxonomy" id="589161"/>
    <lineage>
        <taxon>Bacteria</taxon>
        <taxon>Bacillati</taxon>
        <taxon>Actinomycetota</taxon>
        <taxon>Actinomycetes</taxon>
        <taxon>Mycobacteriales</taxon>
        <taxon>Gordoniaceae</taxon>
        <taxon>Gordonia</taxon>
    </lineage>
</organism>
<dbReference type="SMART" id="SM00855">
    <property type="entry name" value="PGAM"/>
    <property type="match status" value="1"/>
</dbReference>
<dbReference type="GO" id="GO:0005737">
    <property type="term" value="C:cytoplasm"/>
    <property type="evidence" value="ECO:0007669"/>
    <property type="project" value="TreeGrafter"/>
</dbReference>
<dbReference type="InterPro" id="IPR013078">
    <property type="entry name" value="His_Pase_superF_clade-1"/>
</dbReference>
<dbReference type="OrthoDB" id="9781415at2"/>
<dbReference type="Gene3D" id="3.40.50.1240">
    <property type="entry name" value="Phosphoglycerate mutase-like"/>
    <property type="match status" value="1"/>
</dbReference>
<dbReference type="SUPFAM" id="SSF53254">
    <property type="entry name" value="Phosphoglycerate mutase-like"/>
    <property type="match status" value="1"/>
</dbReference>
<dbReference type="EMBL" id="BJOV01000005">
    <property type="protein sequence ID" value="GEE03559.1"/>
    <property type="molecule type" value="Genomic_DNA"/>
</dbReference>
<sequence>MIGEPDPGDSSVERLTPVVRRLILLRHGQTLYNATQRMQGQLDTDLSDVGVEQARVAGRAIATRSPLVILSSDLRRAHETARAIGAVTGQDVATDVRLRETHLGDWQGMTHHEVDAEMPGARRVWRDDSTWTPPNGESRVQVAQRMLPVVDELVAGLDDWGRGDVADAPVVLVAHGGCIAALTAGLLGLPVANWPVFGGLANTSWVQLSGHSASDDEAPVWRLDVWNASAESADLGVQ</sequence>
<name>A0A7I9VDX9_9ACTN</name>
<feature type="binding site" evidence="2">
    <location>
        <begin position="26"/>
        <end position="33"/>
    </location>
    <ligand>
        <name>substrate</name>
    </ligand>
</feature>
<dbReference type="RefSeq" id="WP_161897058.1">
    <property type="nucleotide sequence ID" value="NZ_BJOV01000005.1"/>
</dbReference>
<feature type="active site" description="Proton donor/acceptor" evidence="1">
    <location>
        <position position="100"/>
    </location>
</feature>
<keyword evidence="4" id="KW-1185">Reference proteome</keyword>
<dbReference type="AlphaFoldDB" id="A0A7I9VDX9"/>
<dbReference type="InterPro" id="IPR001345">
    <property type="entry name" value="PG/BPGM_mutase_AS"/>
</dbReference>
<evidence type="ECO:0000313" key="4">
    <source>
        <dbReference type="Proteomes" id="UP000444960"/>
    </source>
</evidence>
<reference evidence="4" key="1">
    <citation type="submission" date="2019-06" db="EMBL/GenBank/DDBJ databases">
        <title>Gordonia isolated from sludge of a wastewater treatment plant.</title>
        <authorList>
            <person name="Tamura T."/>
            <person name="Aoyama K."/>
            <person name="Kang Y."/>
            <person name="Saito S."/>
            <person name="Akiyama N."/>
            <person name="Yazawa K."/>
            <person name="Gonoi T."/>
            <person name="Mikami Y."/>
        </authorList>
    </citation>
    <scope>NUCLEOTIDE SEQUENCE [LARGE SCALE GENOMIC DNA]</scope>
    <source>
        <strain evidence="4">NBRC 107696</strain>
    </source>
</reference>
<dbReference type="Proteomes" id="UP000444960">
    <property type="component" value="Unassembled WGS sequence"/>
</dbReference>
<dbReference type="CDD" id="cd07067">
    <property type="entry name" value="HP_PGM_like"/>
    <property type="match status" value="1"/>
</dbReference>
<dbReference type="GO" id="GO:0016791">
    <property type="term" value="F:phosphatase activity"/>
    <property type="evidence" value="ECO:0007669"/>
    <property type="project" value="TreeGrafter"/>
</dbReference>
<feature type="binding site" evidence="2">
    <location>
        <position position="76"/>
    </location>
    <ligand>
        <name>substrate</name>
    </ligand>
</feature>
<dbReference type="PROSITE" id="PS00175">
    <property type="entry name" value="PG_MUTASE"/>
    <property type="match status" value="1"/>
</dbReference>
<evidence type="ECO:0000256" key="2">
    <source>
        <dbReference type="PIRSR" id="PIRSR613078-2"/>
    </source>
</evidence>
<comment type="caution">
    <text evidence="3">The sequence shown here is derived from an EMBL/GenBank/DDBJ whole genome shotgun (WGS) entry which is preliminary data.</text>
</comment>
<dbReference type="InterPro" id="IPR029033">
    <property type="entry name" value="His_PPase_superfam"/>
</dbReference>
<evidence type="ECO:0000256" key="1">
    <source>
        <dbReference type="PIRSR" id="PIRSR613078-1"/>
    </source>
</evidence>
<protein>
    <submittedName>
        <fullName evidence="3">Phosphoglycerate mutase</fullName>
    </submittedName>
</protein>
<accession>A0A7I9VDX9</accession>
<dbReference type="PANTHER" id="PTHR48100:SF62">
    <property type="entry name" value="GLUCOSYL-3-PHOSPHOGLYCERATE PHOSPHATASE"/>
    <property type="match status" value="1"/>
</dbReference>
<proteinExistence type="predicted"/>
<evidence type="ECO:0000313" key="3">
    <source>
        <dbReference type="EMBL" id="GEE03559.1"/>
    </source>
</evidence>
<dbReference type="Pfam" id="PF00300">
    <property type="entry name" value="His_Phos_1"/>
    <property type="match status" value="1"/>
</dbReference>